<accession>A0A6L6IDR7</accession>
<name>A0A6L6IDR7_9ENTR</name>
<evidence type="ECO:0000313" key="1">
    <source>
        <dbReference type="EMBL" id="MTH44982.1"/>
    </source>
</evidence>
<dbReference type="Proteomes" id="UP000477739">
    <property type="component" value="Unassembled WGS sequence"/>
</dbReference>
<dbReference type="Gene3D" id="2.160.20.20">
    <property type="match status" value="1"/>
</dbReference>
<gene>
    <name evidence="1" type="ORF">GJV78_01630</name>
</gene>
<comment type="caution">
    <text evidence="1">The sequence shown here is derived from an EMBL/GenBank/DDBJ whole genome shotgun (WGS) entry which is preliminary data.</text>
</comment>
<dbReference type="EMBL" id="WMJZ01000001">
    <property type="protein sequence ID" value="MTH44982.1"/>
    <property type="molecule type" value="Genomic_DNA"/>
</dbReference>
<reference evidence="1 2" key="1">
    <citation type="submission" date="2019-11" db="EMBL/GenBank/DDBJ databases">
        <title>Escherichia alba sp. nov. isolated from the gut of plastic-eating superworms Zophobas atratus.</title>
        <authorList>
            <person name="Yang Y."/>
        </authorList>
    </citation>
    <scope>NUCLEOTIDE SEQUENCE [LARGE SCALE GENOMIC DNA]</scope>
    <source>
        <strain evidence="2">BIT-B35</strain>
    </source>
</reference>
<proteinExistence type="predicted"/>
<protein>
    <submittedName>
        <fullName evidence="1">Autotransporter outer membrane beta-barrel domain-containing protein</fullName>
    </submittedName>
</protein>
<organism evidence="1 2">
    <name type="scientific">Intestinirhabdus alba</name>
    <dbReference type="NCBI Taxonomy" id="2899544"/>
    <lineage>
        <taxon>Bacteria</taxon>
        <taxon>Pseudomonadati</taxon>
        <taxon>Pseudomonadota</taxon>
        <taxon>Gammaproteobacteria</taxon>
        <taxon>Enterobacterales</taxon>
        <taxon>Enterobacteriaceae</taxon>
        <taxon>Intestinirhabdus</taxon>
    </lineage>
</organism>
<evidence type="ECO:0000313" key="2">
    <source>
        <dbReference type="Proteomes" id="UP000477739"/>
    </source>
</evidence>
<dbReference type="InterPro" id="IPR012332">
    <property type="entry name" value="Autotransporter_pectin_lyase_C"/>
</dbReference>
<dbReference type="AlphaFoldDB" id="A0A6L6IDR7"/>
<sequence length="444" mass="44744">MDLKLHNRVSQGTETDKFKKAFRRRGLAHAGLLSLSGSIFLPQAQAADIGSQSGANIAVNDNVRIVADKGETSASLYGVLNPFGETGTIDLGNNVTVIASDPTLYAKGVEIKGAGSVLTANGLTVEAYGKNAIGLNIFGQNAYADLGTGSRIKVVSTAGSMTAGVVIDTASTLVADRLSIETIGDSGTGLTISDYGSSADLGSGSTVKTNGRGSHGVYVDGLNGTAANGPARFIATALSIDTQGDDALGINVQNNAIVDLGSGSLIKTSGADAHGIWSFGEVTAQALTVKTTGNSANGIEVREGTADIGADSHISAARGGGLVANGQNTTLNYFGTVDKRNTVFSGGSYGASAQFTGATVNLKNSDITVDRNGSLALGLWALGGGVITGEDLTITGAAGSRGVYAVTGSRIDLTGDLAINMADTTQMAIGTQHNDGYAASRINA</sequence>
<keyword evidence="2" id="KW-1185">Reference proteome</keyword>
<feature type="non-terminal residue" evidence="1">
    <location>
        <position position="444"/>
    </location>
</feature>